<evidence type="ECO:0000313" key="3">
    <source>
        <dbReference type="Proteomes" id="UP000570678"/>
    </source>
</evidence>
<proteinExistence type="predicted"/>
<feature type="domain" description="Luciferase-like" evidence="1">
    <location>
        <begin position="10"/>
        <end position="306"/>
    </location>
</feature>
<organism evidence="2 3">
    <name type="scientific">Nocardia flavorosea</name>
    <dbReference type="NCBI Taxonomy" id="53429"/>
    <lineage>
        <taxon>Bacteria</taxon>
        <taxon>Bacillati</taxon>
        <taxon>Actinomycetota</taxon>
        <taxon>Actinomycetes</taxon>
        <taxon>Mycobacteriales</taxon>
        <taxon>Nocardiaceae</taxon>
        <taxon>Nocardia</taxon>
    </lineage>
</organism>
<dbReference type="PANTHER" id="PTHR43244:SF2">
    <property type="entry name" value="CONSERVED HYPOTHETICAL ALANINE AND PROLINE-RICH PROTEIN"/>
    <property type="match status" value="1"/>
</dbReference>
<sequence length="341" mass="36869">MKFDIARSAGPWAQTATIARAAADAGISGMVFTETTQTPWMSVAAAAGAAPELDLATGIAVAFPTSPMVTALTAWELAGNTGGRFRLGLGTQVRAHIERRYSAEFDHPGPRLRDYVTAVRDCFAAFAGDRPLDHAGPFYRMNLLPPARTPEPHGHHIPIDISAVGPWMCRMAGEVADGVHVHPLHSAHYLHERLLPAVGEGCELAQRAVDSIDFIIPVFIVAGDTAAERAPLRRAALDQIAFYGTTRAFAFQFDDLGFTGLSAALHERLKRGDTDGMRDLVTEDVLDHFAVVGRWDEIADRLTDRYGGIAARIVCPLAEDSMQSDPDALGRWGEVARSLPH</sequence>
<dbReference type="EC" id="1.-.-.-" evidence="2"/>
<dbReference type="CDD" id="cd01097">
    <property type="entry name" value="Tetrahydromethanopterin_reductase"/>
    <property type="match status" value="1"/>
</dbReference>
<dbReference type="Proteomes" id="UP000570678">
    <property type="component" value="Unassembled WGS sequence"/>
</dbReference>
<dbReference type="InterPro" id="IPR050564">
    <property type="entry name" value="F420-G6PD/mer"/>
</dbReference>
<evidence type="ECO:0000313" key="2">
    <source>
        <dbReference type="EMBL" id="NKY58974.1"/>
    </source>
</evidence>
<name>A0A846YN46_9NOCA</name>
<dbReference type="AlphaFoldDB" id="A0A846YN46"/>
<dbReference type="RefSeq" id="WP_062979709.1">
    <property type="nucleotide sequence ID" value="NZ_JAAXOT010000012.1"/>
</dbReference>
<dbReference type="PANTHER" id="PTHR43244">
    <property type="match status" value="1"/>
</dbReference>
<gene>
    <name evidence="2" type="ORF">HGA15_23050</name>
</gene>
<comment type="caution">
    <text evidence="2">The sequence shown here is derived from an EMBL/GenBank/DDBJ whole genome shotgun (WGS) entry which is preliminary data.</text>
</comment>
<protein>
    <submittedName>
        <fullName evidence="2">TIGR03617 family F420-dependent LLM class oxidoreductase</fullName>
        <ecNumber evidence="2">1.-.-.-</ecNumber>
    </submittedName>
</protein>
<dbReference type="Pfam" id="PF00296">
    <property type="entry name" value="Bac_luciferase"/>
    <property type="match status" value="1"/>
</dbReference>
<dbReference type="NCBIfam" id="TIGR03617">
    <property type="entry name" value="F420_MSMEG_2256"/>
    <property type="match status" value="1"/>
</dbReference>
<dbReference type="InterPro" id="IPR036661">
    <property type="entry name" value="Luciferase-like_sf"/>
</dbReference>
<dbReference type="GO" id="GO:0016705">
    <property type="term" value="F:oxidoreductase activity, acting on paired donors, with incorporation or reduction of molecular oxygen"/>
    <property type="evidence" value="ECO:0007669"/>
    <property type="project" value="InterPro"/>
</dbReference>
<evidence type="ECO:0000259" key="1">
    <source>
        <dbReference type="Pfam" id="PF00296"/>
    </source>
</evidence>
<dbReference type="InterPro" id="IPR019919">
    <property type="entry name" value="Lucif-like_OxRdtase_MSMEG_2256"/>
</dbReference>
<accession>A0A846YN46</accession>
<reference evidence="2 3" key="1">
    <citation type="submission" date="2020-04" db="EMBL/GenBank/DDBJ databases">
        <title>MicrobeNet Type strains.</title>
        <authorList>
            <person name="Nicholson A.C."/>
        </authorList>
    </citation>
    <scope>NUCLEOTIDE SEQUENCE [LARGE SCALE GENOMIC DNA]</scope>
    <source>
        <strain evidence="2 3">JCM 3332</strain>
    </source>
</reference>
<dbReference type="InterPro" id="IPR011251">
    <property type="entry name" value="Luciferase-like_dom"/>
</dbReference>
<dbReference type="Gene3D" id="3.20.20.30">
    <property type="entry name" value="Luciferase-like domain"/>
    <property type="match status" value="1"/>
</dbReference>
<keyword evidence="2" id="KW-0560">Oxidoreductase</keyword>
<dbReference type="SUPFAM" id="SSF51679">
    <property type="entry name" value="Bacterial luciferase-like"/>
    <property type="match status" value="1"/>
</dbReference>
<keyword evidence="3" id="KW-1185">Reference proteome</keyword>
<dbReference type="EMBL" id="JAAXOT010000012">
    <property type="protein sequence ID" value="NKY58974.1"/>
    <property type="molecule type" value="Genomic_DNA"/>
</dbReference>